<gene>
    <name evidence="13" type="ORF">DAEQUDRAFT_748461</name>
</gene>
<evidence type="ECO:0000313" key="13">
    <source>
        <dbReference type="EMBL" id="KZT73998.1"/>
    </source>
</evidence>
<dbReference type="EC" id="5.3.2.1" evidence="9"/>
<comment type="subcellular location">
    <subcellularLocation>
        <location evidence="1">Secreted</location>
    </subcellularLocation>
</comment>
<dbReference type="EC" id="5.3.3.12" evidence="8"/>
<evidence type="ECO:0000256" key="1">
    <source>
        <dbReference type="ARBA" id="ARBA00004613"/>
    </source>
</evidence>
<keyword evidence="5" id="KW-0413">Isomerase</keyword>
<evidence type="ECO:0000256" key="11">
    <source>
        <dbReference type="ARBA" id="ARBA00041912"/>
    </source>
</evidence>
<dbReference type="OrthoDB" id="255819at2759"/>
<dbReference type="AlphaFoldDB" id="A0A165TV49"/>
<dbReference type="STRING" id="1314783.A0A165TV49"/>
<keyword evidence="4" id="KW-0964">Secreted</keyword>
<evidence type="ECO:0000256" key="3">
    <source>
        <dbReference type="ARBA" id="ARBA00022514"/>
    </source>
</evidence>
<dbReference type="SUPFAM" id="SSF55331">
    <property type="entry name" value="Tautomerase/MIF"/>
    <property type="match status" value="1"/>
</dbReference>
<dbReference type="GO" id="GO:0050178">
    <property type="term" value="F:phenylpyruvate tautomerase activity"/>
    <property type="evidence" value="ECO:0007669"/>
    <property type="project" value="UniProtKB-EC"/>
</dbReference>
<keyword evidence="14" id="KW-1185">Reference proteome</keyword>
<reference evidence="13 14" key="1">
    <citation type="journal article" date="2016" name="Mol. Biol. Evol.">
        <title>Comparative Genomics of Early-Diverging Mushroom-Forming Fungi Provides Insights into the Origins of Lignocellulose Decay Capabilities.</title>
        <authorList>
            <person name="Nagy L.G."/>
            <person name="Riley R."/>
            <person name="Tritt A."/>
            <person name="Adam C."/>
            <person name="Daum C."/>
            <person name="Floudas D."/>
            <person name="Sun H."/>
            <person name="Yadav J.S."/>
            <person name="Pangilinan J."/>
            <person name="Larsson K.H."/>
            <person name="Matsuura K."/>
            <person name="Barry K."/>
            <person name="Labutti K."/>
            <person name="Kuo R."/>
            <person name="Ohm R.A."/>
            <person name="Bhattacharya S.S."/>
            <person name="Shirouzu T."/>
            <person name="Yoshinaga Y."/>
            <person name="Martin F.M."/>
            <person name="Grigoriev I.V."/>
            <person name="Hibbett D.S."/>
        </authorList>
    </citation>
    <scope>NUCLEOTIDE SEQUENCE [LARGE SCALE GENOMIC DNA]</scope>
    <source>
        <strain evidence="13 14">L-15889</strain>
    </source>
</reference>
<evidence type="ECO:0000256" key="2">
    <source>
        <dbReference type="ARBA" id="ARBA00005851"/>
    </source>
</evidence>
<proteinExistence type="inferred from homology"/>
<name>A0A165TV49_9APHY</name>
<evidence type="ECO:0000256" key="7">
    <source>
        <dbReference type="ARBA" id="ARBA00036823"/>
    </source>
</evidence>
<comment type="similarity">
    <text evidence="2">Belongs to the MIF family.</text>
</comment>
<dbReference type="EMBL" id="KV429034">
    <property type="protein sequence ID" value="KZT73998.1"/>
    <property type="molecule type" value="Genomic_DNA"/>
</dbReference>
<dbReference type="PANTHER" id="PTHR11954">
    <property type="entry name" value="D-DOPACHROME DECARBOXYLASE"/>
    <property type="match status" value="1"/>
</dbReference>
<evidence type="ECO:0000256" key="6">
    <source>
        <dbReference type="ARBA" id="ARBA00036735"/>
    </source>
</evidence>
<comment type="catalytic activity">
    <reaction evidence="7">
        <text>L-dopachrome = 5,6-dihydroxyindole-2-carboxylate</text>
        <dbReference type="Rhea" id="RHEA:13041"/>
        <dbReference type="ChEBI" id="CHEBI:16875"/>
        <dbReference type="ChEBI" id="CHEBI:57509"/>
        <dbReference type="EC" id="5.3.3.12"/>
    </reaction>
</comment>
<dbReference type="InterPro" id="IPR001398">
    <property type="entry name" value="Macrophage_inhib_fac"/>
</dbReference>
<evidence type="ECO:0000256" key="9">
    <source>
        <dbReference type="ARBA" id="ARBA00039086"/>
    </source>
</evidence>
<keyword evidence="3" id="KW-0202">Cytokine</keyword>
<dbReference type="InterPro" id="IPR014347">
    <property type="entry name" value="Tautomerase/MIF_sf"/>
</dbReference>
<comment type="catalytic activity">
    <reaction evidence="6">
        <text>3-phenylpyruvate = enol-phenylpyruvate</text>
        <dbReference type="Rhea" id="RHEA:17097"/>
        <dbReference type="ChEBI" id="CHEBI:16815"/>
        <dbReference type="ChEBI" id="CHEBI:18005"/>
        <dbReference type="EC" id="5.3.2.1"/>
    </reaction>
</comment>
<dbReference type="Pfam" id="PF01187">
    <property type="entry name" value="MIF"/>
    <property type="match status" value="1"/>
</dbReference>
<dbReference type="GO" id="GO:0004167">
    <property type="term" value="F:dopachrome isomerase activity"/>
    <property type="evidence" value="ECO:0007669"/>
    <property type="project" value="UniProtKB-EC"/>
</dbReference>
<evidence type="ECO:0000256" key="5">
    <source>
        <dbReference type="ARBA" id="ARBA00023235"/>
    </source>
</evidence>
<evidence type="ECO:0000256" key="4">
    <source>
        <dbReference type="ARBA" id="ARBA00022525"/>
    </source>
</evidence>
<dbReference type="PANTHER" id="PTHR11954:SF6">
    <property type="entry name" value="MACROPHAGE MIGRATION INHIBITORY FACTOR"/>
    <property type="match status" value="1"/>
</dbReference>
<protein>
    <recommendedName>
        <fullName evidence="12">L-dopachrome isomerase</fullName>
        <ecNumber evidence="9">5.3.2.1</ecNumber>
        <ecNumber evidence="8">5.3.3.12</ecNumber>
    </recommendedName>
    <alternativeName>
        <fullName evidence="10">L-dopachrome tautomerase</fullName>
    </alternativeName>
    <alternativeName>
        <fullName evidence="11">Phenylpyruvate tautomerase</fullName>
    </alternativeName>
</protein>
<dbReference type="Proteomes" id="UP000076727">
    <property type="component" value="Unassembled WGS sequence"/>
</dbReference>
<evidence type="ECO:0000313" key="14">
    <source>
        <dbReference type="Proteomes" id="UP000076727"/>
    </source>
</evidence>
<dbReference type="Gene3D" id="3.30.429.10">
    <property type="entry name" value="Macrophage Migration Inhibitory Factor"/>
    <property type="match status" value="1"/>
</dbReference>
<evidence type="ECO:0000256" key="12">
    <source>
        <dbReference type="ARBA" id="ARBA00042730"/>
    </source>
</evidence>
<evidence type="ECO:0000256" key="8">
    <source>
        <dbReference type="ARBA" id="ARBA00038932"/>
    </source>
</evidence>
<evidence type="ECO:0000256" key="10">
    <source>
        <dbReference type="ARBA" id="ARBA00041631"/>
    </source>
</evidence>
<dbReference type="GO" id="GO:0005615">
    <property type="term" value="C:extracellular space"/>
    <property type="evidence" value="ECO:0007669"/>
    <property type="project" value="UniProtKB-KW"/>
</dbReference>
<sequence length="119" mass="13514">MPSLELKTNVPLEDPKTFLLEFSSLAAKTLRKPELFISVSYHYNENLTFNGSFDPAFLMTVTSLDNIKAELTDNYSKVFFEFFREKLGIPGERGYITFLDPGRAFLGHKATTFATIFGK</sequence>
<organism evidence="13 14">
    <name type="scientific">Daedalea quercina L-15889</name>
    <dbReference type="NCBI Taxonomy" id="1314783"/>
    <lineage>
        <taxon>Eukaryota</taxon>
        <taxon>Fungi</taxon>
        <taxon>Dikarya</taxon>
        <taxon>Basidiomycota</taxon>
        <taxon>Agaricomycotina</taxon>
        <taxon>Agaricomycetes</taxon>
        <taxon>Polyporales</taxon>
        <taxon>Fomitopsis</taxon>
    </lineage>
</organism>
<accession>A0A165TV49</accession>